<dbReference type="RefSeq" id="WP_144335180.1">
    <property type="nucleotide sequence ID" value="NZ_VJWA01000002.1"/>
</dbReference>
<feature type="transmembrane region" description="Helical" evidence="1">
    <location>
        <begin position="258"/>
        <end position="277"/>
    </location>
</feature>
<organism evidence="2 3">
    <name type="scientific">Glacieibacterium frigidum</name>
    <dbReference type="NCBI Taxonomy" id="2593303"/>
    <lineage>
        <taxon>Bacteria</taxon>
        <taxon>Pseudomonadati</taxon>
        <taxon>Pseudomonadota</taxon>
        <taxon>Alphaproteobacteria</taxon>
        <taxon>Sphingomonadales</taxon>
        <taxon>Sphingosinicellaceae</taxon>
        <taxon>Glacieibacterium</taxon>
    </lineage>
</organism>
<keyword evidence="1" id="KW-0812">Transmembrane</keyword>
<evidence type="ECO:0000313" key="3">
    <source>
        <dbReference type="Proteomes" id="UP000317894"/>
    </source>
</evidence>
<reference evidence="2 3" key="1">
    <citation type="submission" date="2019-07" db="EMBL/GenBank/DDBJ databases">
        <title>Novel species isolated from glacier.</title>
        <authorList>
            <person name="Liu Q."/>
            <person name="Xin Y.-H."/>
        </authorList>
    </citation>
    <scope>NUCLEOTIDE SEQUENCE [LARGE SCALE GENOMIC DNA]</scope>
    <source>
        <strain evidence="2 3">LB1R16</strain>
    </source>
</reference>
<dbReference type="AlphaFoldDB" id="A0A552U9W1"/>
<gene>
    <name evidence="2" type="ORF">FMM06_15255</name>
</gene>
<accession>A0A552U9W1</accession>
<evidence type="ECO:0000256" key="1">
    <source>
        <dbReference type="SAM" id="Phobius"/>
    </source>
</evidence>
<keyword evidence="1" id="KW-1133">Transmembrane helix</keyword>
<evidence type="ECO:0000313" key="2">
    <source>
        <dbReference type="EMBL" id="TRW15011.1"/>
    </source>
</evidence>
<feature type="transmembrane region" description="Helical" evidence="1">
    <location>
        <begin position="39"/>
        <end position="65"/>
    </location>
</feature>
<keyword evidence="3" id="KW-1185">Reference proteome</keyword>
<dbReference type="EMBL" id="VJWA01000002">
    <property type="protein sequence ID" value="TRW15011.1"/>
    <property type="molecule type" value="Genomic_DNA"/>
</dbReference>
<dbReference type="Proteomes" id="UP000317894">
    <property type="component" value="Unassembled WGS sequence"/>
</dbReference>
<keyword evidence="1" id="KW-0472">Membrane</keyword>
<feature type="transmembrane region" description="Helical" evidence="1">
    <location>
        <begin position="110"/>
        <end position="132"/>
    </location>
</feature>
<comment type="caution">
    <text evidence="2">The sequence shown here is derived from an EMBL/GenBank/DDBJ whole genome shotgun (WGS) entry which is preliminary data.</text>
</comment>
<feature type="transmembrane region" description="Helical" evidence="1">
    <location>
        <begin position="86"/>
        <end position="104"/>
    </location>
</feature>
<proteinExistence type="predicted"/>
<name>A0A552U9W1_9SPHN</name>
<protein>
    <submittedName>
        <fullName evidence="2">Uncharacterized protein</fullName>
    </submittedName>
</protein>
<sequence>MIAEIAHGLLWLASACAVLQVYAAWRLPELTVPTALAVGWLWLWIFGGLAWLFWSLDFSVAAVAANTQSALPESLRLAAAVLRPGGVWPVAAALVAWVGAVLAWRGAARSVLGVIGGVSVALHAVLLIAAPFTRLDPAPVEGAGFASVWRDRLATLGLPAAAPVVAMPFAVGARADGVALDTVNPVGGQDSTAIVGDVRVTIDGADLVLHPEWRETILPRHASGVPDTGCSGLGCWRATIGPPMGDARFMVSVARVTVWPFLAAAVALGALLGWAGLRARGRR</sequence>